<reference evidence="4 5" key="1">
    <citation type="submission" date="2023-06" db="EMBL/GenBank/DDBJ databases">
        <title>Paenibacillus polygonum sp. nov., an endophytic bacterium, isolated from Polygonum lapathifolium L. in Nanji Wetland National Nature Reserve, South of Poyang Lake, Jiangxi Province, China.</title>
        <authorList>
            <person name="Yu Z."/>
        </authorList>
    </citation>
    <scope>NUCLEOTIDE SEQUENCE [LARGE SCALE GENOMIC DNA]</scope>
    <source>
        <strain evidence="4 5">C31</strain>
    </source>
</reference>
<gene>
    <name evidence="4" type="ORF">QPK24_11190</name>
</gene>
<sequence>MTDVTIRMDEIKRKLRKLKKLELKIRMNSSIQPEKKLIWDNYFGHHGANNCRAKYSLLMLASMNREEYLSVINEYLSIVYYELYKESGIIYEEGMYDPDILSKLGIPTNADENSIKKRFRELAKKYHPDTGGDASMFIELMDNYKKLMGGKS</sequence>
<dbReference type="InterPro" id="IPR001623">
    <property type="entry name" value="DnaJ_domain"/>
</dbReference>
<protein>
    <submittedName>
        <fullName evidence="4">J domain-containing protein</fullName>
    </submittedName>
</protein>
<dbReference type="RefSeq" id="WP_285748728.1">
    <property type="nucleotide sequence ID" value="NZ_CP127162.1"/>
</dbReference>
<keyword evidence="2" id="KW-0346">Stress response</keyword>
<evidence type="ECO:0000313" key="4">
    <source>
        <dbReference type="EMBL" id="WIV21191.1"/>
    </source>
</evidence>
<dbReference type="EMBL" id="CP127162">
    <property type="protein sequence ID" value="WIV21191.1"/>
    <property type="molecule type" value="Genomic_DNA"/>
</dbReference>
<evidence type="ECO:0000256" key="2">
    <source>
        <dbReference type="ARBA" id="ARBA00023016"/>
    </source>
</evidence>
<dbReference type="Gene3D" id="1.10.287.110">
    <property type="entry name" value="DnaJ domain"/>
    <property type="match status" value="1"/>
</dbReference>
<organism evidence="4 5">
    <name type="scientific">Paenibacillus polygoni</name>
    <dbReference type="NCBI Taxonomy" id="3050112"/>
    <lineage>
        <taxon>Bacteria</taxon>
        <taxon>Bacillati</taxon>
        <taxon>Bacillota</taxon>
        <taxon>Bacilli</taxon>
        <taxon>Bacillales</taxon>
        <taxon>Paenibacillaceae</taxon>
        <taxon>Paenibacillus</taxon>
    </lineage>
</organism>
<name>A0ABY8XCA0_9BACL</name>
<keyword evidence="5" id="KW-1185">Reference proteome</keyword>
<feature type="domain" description="J" evidence="3">
    <location>
        <begin position="99"/>
        <end position="152"/>
    </location>
</feature>
<evidence type="ECO:0000313" key="5">
    <source>
        <dbReference type="Proteomes" id="UP001236415"/>
    </source>
</evidence>
<dbReference type="Pfam" id="PF00226">
    <property type="entry name" value="DnaJ"/>
    <property type="match status" value="1"/>
</dbReference>
<dbReference type="CDD" id="cd06257">
    <property type="entry name" value="DnaJ"/>
    <property type="match status" value="1"/>
</dbReference>
<evidence type="ECO:0000259" key="3">
    <source>
        <dbReference type="PROSITE" id="PS50076"/>
    </source>
</evidence>
<proteinExistence type="predicted"/>
<dbReference type="PRINTS" id="PR00625">
    <property type="entry name" value="JDOMAIN"/>
</dbReference>
<dbReference type="Proteomes" id="UP001236415">
    <property type="component" value="Chromosome"/>
</dbReference>
<dbReference type="InterPro" id="IPR036869">
    <property type="entry name" value="J_dom_sf"/>
</dbReference>
<accession>A0ABY8XCA0</accession>
<dbReference type="PROSITE" id="PS50076">
    <property type="entry name" value="DNAJ_2"/>
    <property type="match status" value="1"/>
</dbReference>
<evidence type="ECO:0000256" key="1">
    <source>
        <dbReference type="ARBA" id="ARBA00022705"/>
    </source>
</evidence>
<keyword evidence="1" id="KW-0235">DNA replication</keyword>
<dbReference type="SUPFAM" id="SSF46565">
    <property type="entry name" value="Chaperone J-domain"/>
    <property type="match status" value="1"/>
</dbReference>
<dbReference type="SMART" id="SM00271">
    <property type="entry name" value="DnaJ"/>
    <property type="match status" value="1"/>
</dbReference>